<organism evidence="1">
    <name type="scientific">Synechococcus sp. SB0676_bin_10</name>
    <dbReference type="NCBI Taxonomy" id="2604869"/>
    <lineage>
        <taxon>Bacteria</taxon>
        <taxon>Bacillati</taxon>
        <taxon>Cyanobacteriota</taxon>
        <taxon>Cyanophyceae</taxon>
        <taxon>Synechococcales</taxon>
        <taxon>Synechococcaceae</taxon>
        <taxon>Synechococcus</taxon>
    </lineage>
</organism>
<accession>A0A6B1F3J8</accession>
<dbReference type="EMBL" id="VYDO01000027">
    <property type="protein sequence ID" value="MYG37551.1"/>
    <property type="molecule type" value="Genomic_DNA"/>
</dbReference>
<sequence length="260" mass="27657">METALGICDGCAYAGFLHTSTGTATYKGDAQGIFRLDLFGTIYGNKDDPTTLTIDEYGYGGPRISLTLNFDKNYLDEDLTARRPAGDIRSVPSGNLTHAPTFVMEYHATNQALEQTNQPTNPTFGDYADDATSLDAEMREVVVRWNGVPLSATGNQSFEGQGLSGIVYATCANGNNESCASQNVVDPASPIAGYINHPRFFGTYGAARCSGNTCPGFDLPAVPESAQNPSLSPRSWGPWDDLPLATQQAIAAIPDPQSLG</sequence>
<gene>
    <name evidence="1" type="ORF">F4162_00655</name>
</gene>
<comment type="caution">
    <text evidence="1">The sequence shown here is derived from an EMBL/GenBank/DDBJ whole genome shotgun (WGS) entry which is preliminary data.</text>
</comment>
<dbReference type="AlphaFoldDB" id="A0A6B1F3J8"/>
<reference evidence="1" key="1">
    <citation type="submission" date="2019-09" db="EMBL/GenBank/DDBJ databases">
        <title>Characterisation of the sponge microbiome using genome-centric metagenomics.</title>
        <authorList>
            <person name="Engelberts J.P."/>
            <person name="Robbins S.J."/>
            <person name="De Goeij J.M."/>
            <person name="Aranda M."/>
            <person name="Bell S.C."/>
            <person name="Webster N.S."/>
        </authorList>
    </citation>
    <scope>NUCLEOTIDE SEQUENCE</scope>
    <source>
        <strain evidence="1">SB0676_bin_10</strain>
    </source>
</reference>
<proteinExistence type="predicted"/>
<protein>
    <submittedName>
        <fullName evidence="1">Uncharacterized protein</fullName>
    </submittedName>
</protein>
<evidence type="ECO:0000313" key="1">
    <source>
        <dbReference type="EMBL" id="MYG37551.1"/>
    </source>
</evidence>
<name>A0A6B1F3J8_9SYNE</name>